<keyword evidence="2" id="KW-0238">DNA-binding</keyword>
<evidence type="ECO:0000256" key="1">
    <source>
        <dbReference type="ARBA" id="ARBA00023015"/>
    </source>
</evidence>
<dbReference type="GO" id="GO:0006355">
    <property type="term" value="P:regulation of DNA-templated transcription"/>
    <property type="evidence" value="ECO:0007669"/>
    <property type="project" value="InterPro"/>
</dbReference>
<dbReference type="GO" id="GO:0003677">
    <property type="term" value="F:DNA binding"/>
    <property type="evidence" value="ECO:0007669"/>
    <property type="project" value="UniProtKB-KW"/>
</dbReference>
<reference evidence="4" key="1">
    <citation type="submission" date="2019-03" db="EMBL/GenBank/DDBJ databases">
        <title>Serratia marcescens strain N2 draft genome.</title>
        <authorList>
            <person name="Yassin A."/>
            <person name="El-Kenawy N."/>
            <person name="Youssef N.H."/>
        </authorList>
    </citation>
    <scope>NUCLEOTIDE SEQUENCE [LARGE SCALE GENOMIC DNA]</scope>
    <source>
        <strain evidence="4">N2</strain>
    </source>
</reference>
<protein>
    <submittedName>
        <fullName evidence="4">Antitermination protein</fullName>
    </submittedName>
</protein>
<dbReference type="HAMAP" id="MF_04158">
    <property type="entry name" value="Antitermination_lambda"/>
    <property type="match status" value="1"/>
</dbReference>
<proteinExistence type="inferred from homology"/>
<evidence type="ECO:0000313" key="4">
    <source>
        <dbReference type="EMBL" id="TFV45447.1"/>
    </source>
</evidence>
<gene>
    <name evidence="4" type="ORF">E0L31_02690</name>
</gene>
<dbReference type="EMBL" id="SPSG01000291">
    <property type="protein sequence ID" value="TFV45447.1"/>
    <property type="molecule type" value="Genomic_DNA"/>
</dbReference>
<keyword evidence="3" id="KW-0804">Transcription</keyword>
<dbReference type="AlphaFoldDB" id="A0A9X8YRT6"/>
<dbReference type="Gene3D" id="1.10.274.110">
    <property type="match status" value="1"/>
</dbReference>
<comment type="caution">
    <text evidence="4">The sequence shown here is derived from an EMBL/GenBank/DDBJ whole genome shotgun (WGS) entry which is preliminary data.</text>
</comment>
<name>A0A9X8YRT6_SERMA</name>
<keyword evidence="1" id="KW-0805">Transcription regulation</keyword>
<accession>A0A9X8YRT6</accession>
<organism evidence="4">
    <name type="scientific">Serratia marcescens</name>
    <dbReference type="NCBI Taxonomy" id="615"/>
    <lineage>
        <taxon>Bacteria</taxon>
        <taxon>Pseudomonadati</taxon>
        <taxon>Pseudomonadota</taxon>
        <taxon>Gammaproteobacteria</taxon>
        <taxon>Enterobacterales</taxon>
        <taxon>Yersiniaceae</taxon>
        <taxon>Serratia</taxon>
    </lineage>
</organism>
<dbReference type="Pfam" id="PF03589">
    <property type="entry name" value="Antiterm"/>
    <property type="match status" value="2"/>
</dbReference>
<sequence length="283" mass="31233">MRLESIAKYFSPKSPMLNDSTPATASDALSISDVMGALGMCQAQAEFGLAAFLGKIGISETDKVKAVVLLAKHGMAYCDKVAAIRKLSGEVKARVVLTLAVFAYMDYSRSAASEVPCDACDNGFIEERKFVMNKLAQVHDTTYSFVRGDLPASITPIEGREMLVKHTFYDVTHKVCPKCNGKRVIKTACNDCRGRCEVVDKAESERQGVPVKKPCKRCSGRGYERIPSTDAFRAIGGITESISLDTWKKSVKPFYDEMIIRLEVEESRADTALRVTTEWCDKK</sequence>
<evidence type="ECO:0000256" key="2">
    <source>
        <dbReference type="ARBA" id="ARBA00023125"/>
    </source>
</evidence>
<dbReference type="InterPro" id="IPR003222">
    <property type="entry name" value="Antitermntn"/>
</dbReference>
<dbReference type="InterPro" id="IPR038500">
    <property type="entry name" value="Antitermination_sf"/>
</dbReference>
<evidence type="ECO:0000256" key="3">
    <source>
        <dbReference type="ARBA" id="ARBA00023163"/>
    </source>
</evidence>
<dbReference type="RefSeq" id="WP_212563269.1">
    <property type="nucleotide sequence ID" value="NZ_SPSG02000044.1"/>
</dbReference>